<reference evidence="1" key="1">
    <citation type="journal article" date="2015" name="Nature">
        <title>Complex archaea that bridge the gap between prokaryotes and eukaryotes.</title>
        <authorList>
            <person name="Spang A."/>
            <person name="Saw J.H."/>
            <person name="Jorgensen S.L."/>
            <person name="Zaremba-Niedzwiedzka K."/>
            <person name="Martijn J."/>
            <person name="Lind A.E."/>
            <person name="van Eijk R."/>
            <person name="Schleper C."/>
            <person name="Guy L."/>
            <person name="Ettema T.J."/>
        </authorList>
    </citation>
    <scope>NUCLEOTIDE SEQUENCE</scope>
</reference>
<sequence length="40" mass="4651">MELNSELDRLSKYMPIEMIEVDKIQPSPAGKNTFLEQQLN</sequence>
<dbReference type="EMBL" id="LAZR01060412">
    <property type="protein sequence ID" value="KKK65722.1"/>
    <property type="molecule type" value="Genomic_DNA"/>
</dbReference>
<proteinExistence type="predicted"/>
<organism evidence="1">
    <name type="scientific">marine sediment metagenome</name>
    <dbReference type="NCBI Taxonomy" id="412755"/>
    <lineage>
        <taxon>unclassified sequences</taxon>
        <taxon>metagenomes</taxon>
        <taxon>ecological metagenomes</taxon>
    </lineage>
</organism>
<feature type="non-terminal residue" evidence="1">
    <location>
        <position position="40"/>
    </location>
</feature>
<gene>
    <name evidence="1" type="ORF">LCGC14_2971280</name>
</gene>
<protein>
    <submittedName>
        <fullName evidence="1">Uncharacterized protein</fullName>
    </submittedName>
</protein>
<name>A0A0F8X9A0_9ZZZZ</name>
<accession>A0A0F8X9A0</accession>
<comment type="caution">
    <text evidence="1">The sequence shown here is derived from an EMBL/GenBank/DDBJ whole genome shotgun (WGS) entry which is preliminary data.</text>
</comment>
<dbReference type="AlphaFoldDB" id="A0A0F8X9A0"/>
<evidence type="ECO:0000313" key="1">
    <source>
        <dbReference type="EMBL" id="KKK65722.1"/>
    </source>
</evidence>